<keyword evidence="2" id="KW-1185">Reference proteome</keyword>
<comment type="caution">
    <text evidence="1">The sequence shown here is derived from an EMBL/GenBank/DDBJ whole genome shotgun (WGS) entry which is preliminary data.</text>
</comment>
<gene>
    <name evidence="1" type="ORF">FKG95_12525</name>
</gene>
<proteinExistence type="predicted"/>
<reference evidence="1 2" key="1">
    <citation type="submission" date="2019-06" db="EMBL/GenBank/DDBJ databases">
        <title>Whole genome sequence for Rhodospirillaceae sp. R148.</title>
        <authorList>
            <person name="Wang G."/>
        </authorList>
    </citation>
    <scope>NUCLEOTIDE SEQUENCE [LARGE SCALE GENOMIC DNA]</scope>
    <source>
        <strain evidence="1 2">R148</strain>
    </source>
</reference>
<name>A0A545TQQ8_9PROT</name>
<dbReference type="GO" id="GO:0017040">
    <property type="term" value="F:N-acylsphingosine amidohydrolase activity"/>
    <property type="evidence" value="ECO:0007669"/>
    <property type="project" value="TreeGrafter"/>
</dbReference>
<dbReference type="Gene3D" id="3.60.60.10">
    <property type="entry name" value="Penicillin V Acylase, Chain A"/>
    <property type="match status" value="1"/>
</dbReference>
<dbReference type="EMBL" id="VHSH01000004">
    <property type="protein sequence ID" value="TQV79548.1"/>
    <property type="molecule type" value="Genomic_DNA"/>
</dbReference>
<evidence type="ECO:0000313" key="2">
    <source>
        <dbReference type="Proteomes" id="UP000315252"/>
    </source>
</evidence>
<organism evidence="1 2">
    <name type="scientific">Denitrobaculum tricleocarpae</name>
    <dbReference type="NCBI Taxonomy" id="2591009"/>
    <lineage>
        <taxon>Bacteria</taxon>
        <taxon>Pseudomonadati</taxon>
        <taxon>Pseudomonadota</taxon>
        <taxon>Alphaproteobacteria</taxon>
        <taxon>Rhodospirillales</taxon>
        <taxon>Rhodospirillaceae</taxon>
        <taxon>Denitrobaculum</taxon>
    </lineage>
</organism>
<dbReference type="RefSeq" id="WP_142896725.1">
    <property type="nucleotide sequence ID" value="NZ_ML660055.1"/>
</dbReference>
<accession>A0A545TQQ8</accession>
<dbReference type="PANTHER" id="PTHR28583:SF1">
    <property type="entry name" value="ACID CERAMIDASE"/>
    <property type="match status" value="1"/>
</dbReference>
<dbReference type="PANTHER" id="PTHR28583">
    <property type="entry name" value="ACID AMIDASE"/>
    <property type="match status" value="1"/>
</dbReference>
<dbReference type="AlphaFoldDB" id="A0A545TQQ8"/>
<dbReference type="OrthoDB" id="7325338at2"/>
<dbReference type="Proteomes" id="UP000315252">
    <property type="component" value="Unassembled WGS sequence"/>
</dbReference>
<sequence length="343" mass="37492">MHELGAQWPEQLFDLEIERAKSLLESGSGHFPGFAVKQVDRLSRSWLQRAGNPYLAEIDAMNDRLAAPGVYFLNINYEWGCTSGVSAAAEGGNLLRRVLDWPLDGLGAEIVAARCESAAGHWVNLTWPGFTGSIQGIAAGRFSAAIHQAPMPRRTPIMPLDWVMNRKRVWNSRAIPPAHLLRQVFETCETYADAKRILSETELALPAIFLLSGIESHEGCVIERSPTEAFLRESPAAAANHWQSQSSKASARGQLSHERSAAMLEPQIDSRLENPGHPAFNWLKPPILNDTTRLVMTANAASGELFVQGFEKPTAAGRKNAESDVAVAATAILYLGPDISPEH</sequence>
<protein>
    <submittedName>
        <fullName evidence="1">Uncharacterized protein</fullName>
    </submittedName>
</protein>
<evidence type="ECO:0000313" key="1">
    <source>
        <dbReference type="EMBL" id="TQV79548.1"/>
    </source>
</evidence>